<name>A0A6M2ZHR6_9CAUD</name>
<evidence type="ECO:0000313" key="1">
    <source>
        <dbReference type="EMBL" id="QFG06464.1"/>
    </source>
</evidence>
<reference evidence="1" key="1">
    <citation type="submission" date="2019-04" db="EMBL/GenBank/DDBJ databases">
        <title>Genomic and proteomic characterization of cyanophage S-SCSM1 provides new insights into understanding the viral gene diversity and phage-host interactions.</title>
        <authorList>
            <person name="Wang Q."/>
            <person name="Xu Y."/>
            <person name="Jiao N."/>
            <person name="Zhang R."/>
        </authorList>
    </citation>
    <scope>NUCLEOTIDE SEQUENCE [LARGE SCALE GENOMIC DNA]</scope>
</reference>
<dbReference type="EMBL" id="MK867354">
    <property type="protein sequence ID" value="QFG06464.1"/>
    <property type="molecule type" value="Genomic_DNA"/>
</dbReference>
<gene>
    <name evidence="1" type="ORF">SSCSM1_201</name>
</gene>
<evidence type="ECO:0000313" key="2">
    <source>
        <dbReference type="Proteomes" id="UP000515683"/>
    </source>
</evidence>
<proteinExistence type="predicted"/>
<organism evidence="1 2">
    <name type="scientific">Synechococcus phage S-SCSM1</name>
    <dbReference type="NCBI Taxonomy" id="2588487"/>
    <lineage>
        <taxon>Viruses</taxon>
        <taxon>Duplodnaviria</taxon>
        <taxon>Heunggongvirae</taxon>
        <taxon>Uroviricota</taxon>
        <taxon>Caudoviricetes</taxon>
        <taxon>Pantevenvirales</taxon>
        <taxon>Kyanoviridae</taxon>
        <taxon>Zhoulongquanvirus</taxon>
        <taxon>Zhoulongquanvirus esscess</taxon>
    </lineage>
</organism>
<keyword evidence="2" id="KW-1185">Reference proteome</keyword>
<sequence>MTYKVYYGPQTFFENNEIKLEDPSIHKEYTYSDCPVWKHRFNRTYIGYSPCTFRMGLDEDVLWYKIDDEDVVEVSLNYEDDEDYFDDIIYFIPSDVDKDNPVVQLKFPGAHFWTDYDNEYVWFEFLDHPETALNNNFIAIGGWFNLGSHPRTTSLALKFQDGGEDLYIEKGDPLYRIRFYSENMNDKFTLIKKQAPEELLDSSDQRRDMLVKDPKFLNQILFDKDVRKQCPFHDV</sequence>
<accession>A0A6M2ZHR6</accession>
<protein>
    <submittedName>
        <fullName evidence="1">Uncharacterized protein</fullName>
    </submittedName>
</protein>
<dbReference type="Proteomes" id="UP000515683">
    <property type="component" value="Segment"/>
</dbReference>